<dbReference type="KEGG" id="yti:FNA67_19365"/>
<evidence type="ECO:0000256" key="5">
    <source>
        <dbReference type="RuleBase" id="RU362116"/>
    </source>
</evidence>
<gene>
    <name evidence="8" type="primary">flgE</name>
    <name evidence="8" type="ORF">FNA67_19365</name>
</gene>
<evidence type="ECO:0000259" key="6">
    <source>
        <dbReference type="Pfam" id="PF06429"/>
    </source>
</evidence>
<evidence type="ECO:0000313" key="8">
    <source>
        <dbReference type="EMBL" id="QEE22189.1"/>
    </source>
</evidence>
<dbReference type="PANTHER" id="PTHR30435:SF1">
    <property type="entry name" value="FLAGELLAR HOOK PROTEIN FLGE"/>
    <property type="match status" value="1"/>
</dbReference>
<accession>A0A5B9DTV3</accession>
<dbReference type="GO" id="GO:0071978">
    <property type="term" value="P:bacterial-type flagellum-dependent swarming motility"/>
    <property type="evidence" value="ECO:0007669"/>
    <property type="project" value="TreeGrafter"/>
</dbReference>
<comment type="similarity">
    <text evidence="2 5">Belongs to the flagella basal body rod proteins family.</text>
</comment>
<keyword evidence="9" id="KW-1185">Reference proteome</keyword>
<organism evidence="8 9">
    <name type="scientific">Paradevosia tibetensis</name>
    <dbReference type="NCBI Taxonomy" id="1447062"/>
    <lineage>
        <taxon>Bacteria</taxon>
        <taxon>Pseudomonadati</taxon>
        <taxon>Pseudomonadota</taxon>
        <taxon>Alphaproteobacteria</taxon>
        <taxon>Hyphomicrobiales</taxon>
        <taxon>Devosiaceae</taxon>
        <taxon>Paradevosia</taxon>
    </lineage>
</organism>
<dbReference type="Pfam" id="PF07559">
    <property type="entry name" value="FlgE_D2"/>
    <property type="match status" value="1"/>
</dbReference>
<evidence type="ECO:0000256" key="1">
    <source>
        <dbReference type="ARBA" id="ARBA00004117"/>
    </source>
</evidence>
<dbReference type="PANTHER" id="PTHR30435">
    <property type="entry name" value="FLAGELLAR PROTEIN"/>
    <property type="match status" value="1"/>
</dbReference>
<dbReference type="InterPro" id="IPR020013">
    <property type="entry name" value="Flagellar_FlgE/F/G"/>
</dbReference>
<dbReference type="GO" id="GO:0005829">
    <property type="term" value="C:cytosol"/>
    <property type="evidence" value="ECO:0007669"/>
    <property type="project" value="TreeGrafter"/>
</dbReference>
<comment type="function">
    <text evidence="5">A flexible structure which links the flagellar filament to the drive apparatus in the basal body.</text>
</comment>
<reference evidence="8 9" key="1">
    <citation type="journal article" date="2015" name="Int. J. Syst. Evol. Microbiol.">
        <title>Youhaiella tibetensis gen. nov., sp. nov., isolated from subsurface sediment.</title>
        <authorList>
            <person name="Wang Y.X."/>
            <person name="Huang F.Q."/>
            <person name="Nogi Y."/>
            <person name="Pang S.J."/>
            <person name="Wang P.K."/>
            <person name="Lv J."/>
        </authorList>
    </citation>
    <scope>NUCLEOTIDE SEQUENCE [LARGE SCALE GENOMIC DNA]</scope>
    <source>
        <strain evidence="9">fig4</strain>
    </source>
</reference>
<dbReference type="EMBL" id="CP041690">
    <property type="protein sequence ID" value="QEE22189.1"/>
    <property type="molecule type" value="Genomic_DNA"/>
</dbReference>
<dbReference type="Gene3D" id="2.60.98.20">
    <property type="entry name" value="Flagellar hook protein FlgE"/>
    <property type="match status" value="1"/>
</dbReference>
<dbReference type="RefSeq" id="WP_147657694.1">
    <property type="nucleotide sequence ID" value="NZ_BMFM01000001.1"/>
</dbReference>
<dbReference type="GO" id="GO:0009424">
    <property type="term" value="C:bacterial-type flagellum hook"/>
    <property type="evidence" value="ECO:0007669"/>
    <property type="project" value="TreeGrafter"/>
</dbReference>
<dbReference type="AlphaFoldDB" id="A0A5B9DTV3"/>
<dbReference type="GO" id="GO:0009425">
    <property type="term" value="C:bacterial-type flagellum basal body"/>
    <property type="evidence" value="ECO:0007669"/>
    <property type="project" value="UniProtKB-SubCell"/>
</dbReference>
<evidence type="ECO:0000256" key="2">
    <source>
        <dbReference type="ARBA" id="ARBA00009677"/>
    </source>
</evidence>
<name>A0A5B9DTV3_9HYPH</name>
<dbReference type="Proteomes" id="UP000321062">
    <property type="component" value="Chromosome"/>
</dbReference>
<keyword evidence="8" id="KW-0966">Cell projection</keyword>
<keyword evidence="8" id="KW-0282">Flagellum</keyword>
<dbReference type="InterPro" id="IPR037925">
    <property type="entry name" value="FlgE/F/G-like"/>
</dbReference>
<dbReference type="NCBIfam" id="NF004242">
    <property type="entry name" value="PRK05682.2-1"/>
    <property type="match status" value="1"/>
</dbReference>
<dbReference type="OrthoDB" id="8372879at2"/>
<dbReference type="InterPro" id="IPR037058">
    <property type="entry name" value="Falgellar_hook_FlgE_sf"/>
</dbReference>
<sequence length="418" mass="42890">MRVEQFEDALDEYGADLAAWPPDLADAANRLLASDAEARDILEAERTISAAFAAPIRACRAVEPHPGGGPGRAAGPKPGSAATFLVANPWRAGPCRCRRHGLPLRNGEFSVDENGLLQSGGYYLQGWPTDADGNVVGGTTSTNLQTIDADAIATIAQPTSMAGLIANLPADADVGASFTSALEIYDSLGTAASTTITWTKTGENTWEASFSDPTLSSNASQTVGTVTSAAVAITFNSDGTLSTTNPSPPTLDVTWTTGGAASSITLDMGKAGTSSGLSQYATGSESPTVTVQTSQDGVGFGSLISIAIGDDGTVYANYDNGMQRSIYKVPVATFANANGLEAQSGGVYAETSKSGTCTLNISGTNGAGSVYGSQLELSTTDTNQEFARMMAAQQAYSGAAQVMTAAKDMYDTLMSAVR</sequence>
<feature type="domain" description="Flagellar basal-body/hook protein C-terminal" evidence="6">
    <location>
        <begin position="375"/>
        <end position="415"/>
    </location>
</feature>
<dbReference type="Pfam" id="PF06429">
    <property type="entry name" value="Flg_bbr_C"/>
    <property type="match status" value="1"/>
</dbReference>
<dbReference type="SUPFAM" id="SSF117143">
    <property type="entry name" value="Flagellar hook protein flgE"/>
    <property type="match status" value="1"/>
</dbReference>
<evidence type="ECO:0000313" key="9">
    <source>
        <dbReference type="Proteomes" id="UP000321062"/>
    </source>
</evidence>
<feature type="domain" description="Flagellar hook protein FlgE D2" evidence="7">
    <location>
        <begin position="169"/>
        <end position="297"/>
    </location>
</feature>
<dbReference type="InterPro" id="IPR011491">
    <property type="entry name" value="FlgE_D2"/>
</dbReference>
<keyword evidence="8" id="KW-0969">Cilium</keyword>
<evidence type="ECO:0000256" key="3">
    <source>
        <dbReference type="ARBA" id="ARBA00019015"/>
    </source>
</evidence>
<keyword evidence="4 5" id="KW-0975">Bacterial flagellum</keyword>
<proteinExistence type="inferred from homology"/>
<evidence type="ECO:0000256" key="4">
    <source>
        <dbReference type="ARBA" id="ARBA00023143"/>
    </source>
</evidence>
<comment type="subcellular location">
    <subcellularLocation>
        <location evidence="1 5">Bacterial flagellum basal body</location>
    </subcellularLocation>
</comment>
<dbReference type="NCBIfam" id="TIGR03506">
    <property type="entry name" value="FlgEFG_subfam"/>
    <property type="match status" value="1"/>
</dbReference>
<protein>
    <recommendedName>
        <fullName evidence="3 5">Flagellar hook protein FlgE</fullName>
    </recommendedName>
</protein>
<dbReference type="InterPro" id="IPR010930">
    <property type="entry name" value="Flg_bb/hook_C_dom"/>
</dbReference>
<evidence type="ECO:0000259" key="7">
    <source>
        <dbReference type="Pfam" id="PF07559"/>
    </source>
</evidence>